<protein>
    <submittedName>
        <fullName evidence="1">Leucyl aminopeptidase yscIV</fullName>
    </submittedName>
</protein>
<name>A0ACB8UN44_9EURO</name>
<sequence length="494" mass="53241">MKTTGYLAVGAALASSVAAASFEDRFLAKRHHDLVSHDALMAKINLKDLKDGLSKLQEFADKDNHTRVFGGPGHKATVDYLVHELNKHGYYKVEAQEHKQLRTKGQQSLTVNNGQQIPSIAFTFSPSANVSGNLIAASNLGCNATDYPPETDGKIVIVERGVCTFVEKQTAATNAKAKALILYNNGPGDLRASLQNPHPPGIAAVGVTRENGLKLLELAKAGKALAHLFVHTEYLNLTTWNVLAETKEGDHNNVIVLGAHTDSVEAGPGINDDGSGTIALLNIAKALAKFKVKNAVRFGFWTAEEFGLLGSRYYVNNLSEKELANIRLYLNFDMIGSPNYMLGIYDGDGNAFNKTGPPGSSEIEHLFEKYFDDLGWPHVPTEFSGRSDYEAFIKKNIPSGGLFTGAEGRKTAQQAKLFGGEAGVAYDVNYHLRGDTTANIHHGAFLLNARAAAYALAEYALSTSALPPKAEPPTARAFYDGDLLGMCVEAACEI</sequence>
<dbReference type="EMBL" id="JALBCA010000155">
    <property type="protein sequence ID" value="KAI2381955.1"/>
    <property type="molecule type" value="Genomic_DNA"/>
</dbReference>
<gene>
    <name evidence="1" type="primary">LAP2_2</name>
    <name evidence="1" type="ORF">LOY88_006442</name>
</gene>
<organism evidence="1">
    <name type="scientific">Ophidiomyces ophidiicola</name>
    <dbReference type="NCBI Taxonomy" id="1387563"/>
    <lineage>
        <taxon>Eukaryota</taxon>
        <taxon>Fungi</taxon>
        <taxon>Dikarya</taxon>
        <taxon>Ascomycota</taxon>
        <taxon>Pezizomycotina</taxon>
        <taxon>Eurotiomycetes</taxon>
        <taxon>Eurotiomycetidae</taxon>
        <taxon>Onygenales</taxon>
        <taxon>Onygenaceae</taxon>
        <taxon>Ophidiomyces</taxon>
    </lineage>
</organism>
<evidence type="ECO:0000313" key="1">
    <source>
        <dbReference type="EMBL" id="KAI2381955.1"/>
    </source>
</evidence>
<proteinExistence type="predicted"/>
<keyword evidence="1" id="KW-0645">Protease</keyword>
<accession>A0ACB8UN44</accession>
<keyword evidence="1" id="KW-0031">Aminopeptidase</keyword>
<keyword evidence="1" id="KW-0378">Hydrolase</keyword>
<comment type="caution">
    <text evidence="1">The sequence shown here is derived from an EMBL/GenBank/DDBJ whole genome shotgun (WGS) entry which is preliminary data.</text>
</comment>
<reference evidence="1" key="1">
    <citation type="journal article" date="2022" name="bioRxiv">
        <title>Population genetic analysis of Ophidiomyces ophidiicola, the causative agent of snake fungal disease, indicates recent introductions to the USA.</title>
        <authorList>
            <person name="Ladner J.T."/>
            <person name="Palmer J.M."/>
            <person name="Ettinger C.L."/>
            <person name="Stajich J.E."/>
            <person name="Farrell T.M."/>
            <person name="Glorioso B.M."/>
            <person name="Lawson B."/>
            <person name="Price S.J."/>
            <person name="Stengle A.G."/>
            <person name="Grear D.A."/>
            <person name="Lorch J.M."/>
        </authorList>
    </citation>
    <scope>NUCLEOTIDE SEQUENCE</scope>
    <source>
        <strain evidence="1">NWHC 24266-5</strain>
    </source>
</reference>